<reference evidence="2 3" key="1">
    <citation type="submission" date="2013-11" db="EMBL/GenBank/DDBJ databases">
        <title>Draft genome of the bovine lungworm Dictyocaulus viviparus.</title>
        <authorList>
            <person name="Mitreva M."/>
        </authorList>
    </citation>
    <scope>NUCLEOTIDE SEQUENCE [LARGE SCALE GENOMIC DNA]</scope>
    <source>
        <strain evidence="2 3">HannoverDv2000</strain>
    </source>
</reference>
<keyword evidence="3" id="KW-1185">Reference proteome</keyword>
<dbReference type="STRING" id="29172.A0A0D8Y3L4"/>
<evidence type="ECO:0000256" key="1">
    <source>
        <dbReference type="SAM" id="MobiDB-lite"/>
    </source>
</evidence>
<reference evidence="3" key="2">
    <citation type="journal article" date="2016" name="Sci. Rep.">
        <title>Dictyocaulus viviparus genome, variome and transcriptome elucidate lungworm biology and support future intervention.</title>
        <authorList>
            <person name="McNulty S.N."/>
            <person name="Strube C."/>
            <person name="Rosa B.A."/>
            <person name="Martin J.C."/>
            <person name="Tyagi R."/>
            <person name="Choi Y.J."/>
            <person name="Wang Q."/>
            <person name="Hallsworth Pepin K."/>
            <person name="Zhang X."/>
            <person name="Ozersky P."/>
            <person name="Wilson R.K."/>
            <person name="Sternberg P.W."/>
            <person name="Gasser R.B."/>
            <person name="Mitreva M."/>
        </authorList>
    </citation>
    <scope>NUCLEOTIDE SEQUENCE [LARGE SCALE GENOMIC DNA]</scope>
    <source>
        <strain evidence="3">HannoverDv2000</strain>
    </source>
</reference>
<evidence type="ECO:0000313" key="2">
    <source>
        <dbReference type="EMBL" id="KJH50752.1"/>
    </source>
</evidence>
<dbReference type="AlphaFoldDB" id="A0A0D8Y3L4"/>
<feature type="compositionally biased region" description="Basic and acidic residues" evidence="1">
    <location>
        <begin position="85"/>
        <end position="99"/>
    </location>
</feature>
<feature type="compositionally biased region" description="Basic and acidic residues" evidence="1">
    <location>
        <begin position="37"/>
        <end position="47"/>
    </location>
</feature>
<dbReference type="Proteomes" id="UP000053766">
    <property type="component" value="Unassembled WGS sequence"/>
</dbReference>
<organism evidence="2 3">
    <name type="scientific">Dictyocaulus viviparus</name>
    <name type="common">Bovine lungworm</name>
    <dbReference type="NCBI Taxonomy" id="29172"/>
    <lineage>
        <taxon>Eukaryota</taxon>
        <taxon>Metazoa</taxon>
        <taxon>Ecdysozoa</taxon>
        <taxon>Nematoda</taxon>
        <taxon>Chromadorea</taxon>
        <taxon>Rhabditida</taxon>
        <taxon>Rhabditina</taxon>
        <taxon>Rhabditomorpha</taxon>
        <taxon>Strongyloidea</taxon>
        <taxon>Metastrongylidae</taxon>
        <taxon>Dictyocaulus</taxon>
    </lineage>
</organism>
<evidence type="ECO:0000313" key="3">
    <source>
        <dbReference type="Proteomes" id="UP000053766"/>
    </source>
</evidence>
<accession>A0A0D8Y3L4</accession>
<proteinExistence type="predicted"/>
<dbReference type="InterPro" id="IPR020149">
    <property type="entry name" value="Uncharacterised_C02F5.10"/>
</dbReference>
<dbReference type="Pfam" id="PF17309">
    <property type="entry name" value="DUF5356"/>
    <property type="match status" value="1"/>
</dbReference>
<feature type="region of interest" description="Disordered" evidence="1">
    <location>
        <begin position="1"/>
        <end position="56"/>
    </location>
</feature>
<sequence length="142" mass="15581">MSKDKIDSSKSNTSLDEASSKSTSSSSQDISGQSLERFTDQEWEKGASAKPAELLKMSKTPNTVDVFVGPKETIEKTVTDTMKSGSKESHPKERSDKGESVVQLVNRVANMLTTDNDDIQTEVSVTVTIRPDRRKSTKVVIK</sequence>
<dbReference type="OrthoDB" id="5875813at2759"/>
<feature type="region of interest" description="Disordered" evidence="1">
    <location>
        <begin position="75"/>
        <end position="99"/>
    </location>
</feature>
<dbReference type="EMBL" id="KN716198">
    <property type="protein sequence ID" value="KJH50752.1"/>
    <property type="molecule type" value="Genomic_DNA"/>
</dbReference>
<name>A0A0D8Y3L4_DICVI</name>
<gene>
    <name evidence="2" type="ORF">DICVIV_03099</name>
</gene>
<protein>
    <submittedName>
        <fullName evidence="2">Uncharacterized protein</fullName>
    </submittedName>
</protein>
<feature type="compositionally biased region" description="Low complexity" evidence="1">
    <location>
        <begin position="13"/>
        <end position="36"/>
    </location>
</feature>